<dbReference type="Gene3D" id="3.40.50.1000">
    <property type="entry name" value="HAD superfamily/HAD-like"/>
    <property type="match status" value="1"/>
</dbReference>
<dbReference type="OrthoDB" id="277011at2759"/>
<dbReference type="Pfam" id="PF03031">
    <property type="entry name" value="NIF"/>
    <property type="match status" value="1"/>
</dbReference>
<keyword evidence="1" id="KW-0496">Mitochondrion</keyword>
<dbReference type="InterPro" id="IPR004274">
    <property type="entry name" value="FCP1_dom"/>
</dbReference>
<protein>
    <recommendedName>
        <fullName evidence="1">Mitochondrial import inner membrane translocase subunit TIM50</fullName>
    </recommendedName>
</protein>
<comment type="subunit">
    <text evidence="1">Component of the TIM23 complex.</text>
</comment>
<keyword evidence="1" id="KW-0809">Transit peptide</keyword>
<comment type="similarity">
    <text evidence="1">Belongs to the TIM50 family.</text>
</comment>
<dbReference type="EMBL" id="LDAU01000044">
    <property type="protein sequence ID" value="KRX09729.1"/>
    <property type="molecule type" value="Genomic_DNA"/>
</dbReference>
<evidence type="ECO:0000259" key="3">
    <source>
        <dbReference type="PROSITE" id="PS50969"/>
    </source>
</evidence>
<gene>
    <name evidence="4" type="ORF">PPERSA_02601</name>
</gene>
<feature type="region of interest" description="Disordered" evidence="2">
    <location>
        <begin position="447"/>
        <end position="469"/>
    </location>
</feature>
<keyword evidence="1" id="KW-0811">Translocation</keyword>
<sequence>MKRKIDSQIDICPNIFKESIIDFDLKYTNKQYVQKEQINLQDQPLCLKKRKISASDKYQQHHNILLHQVQQNPQSLNMQLYSKDQKIVSTKVPQLKAQKLLQKENDKQHQQNQLLFQQQQEGEQQNQNQQSSQTKYQNDQSQNQNHKNYKLNQNSKQILFNQNQQVNSNNTGQSQYFGYIYQQKFLQQLYNMQKQQKAQNKNQQPFLPPTNKRYTIVLDLDNTLIHCKTTVDSNNNVKSMVYLRPYLYEFLDKIAQQAELILFTAGCSKYASQIKQQIDPKNKYFSYVLSREHITPYFNGKNWDFYKDLSLIGRNLNRTLLIDDKISNFKKQPQNGIQIKSWKCDNYNAVYDKELQKLQIFLSYFISQNLSIKQVMNQQNNVSKNQENNNKKQQPNTTTEFSNKLQQQNYQVEESQLIYHQQENRLYQQEKSTDIININSLITKQKNNQDPFHFNNNNNNNKDNNNYNNNQNYNFTFNTDLISDEYQSLEYQNQKCHYELQEDSSIQKQNLFYQNSNSNEYIAIAQKI</sequence>
<keyword evidence="1" id="KW-0813">Transport</keyword>
<dbReference type="OMA" id="NNVERDR"/>
<comment type="caution">
    <text evidence="4">The sequence shown here is derived from an EMBL/GenBank/DDBJ whole genome shotgun (WGS) entry which is preliminary data.</text>
</comment>
<name>A0A0V0R5F3_PSEPJ</name>
<dbReference type="GO" id="GO:0005744">
    <property type="term" value="C:TIM23 mitochondrial import inner membrane translocase complex"/>
    <property type="evidence" value="ECO:0007669"/>
    <property type="project" value="UniProtKB-UniRule"/>
</dbReference>
<dbReference type="SMART" id="SM00577">
    <property type="entry name" value="CPDc"/>
    <property type="match status" value="1"/>
</dbReference>
<comment type="function">
    <text evidence="1">Essential component of the TIM23 complex, a complex that mediates the translocation of transit peptide-containing proteins across the mitochondrial inner membrane.</text>
</comment>
<reference evidence="4 5" key="1">
    <citation type="journal article" date="2015" name="Sci. Rep.">
        <title>Genome of the facultative scuticociliatosis pathogen Pseudocohnilembus persalinus provides insight into its virulence through horizontal gene transfer.</title>
        <authorList>
            <person name="Xiong J."/>
            <person name="Wang G."/>
            <person name="Cheng J."/>
            <person name="Tian M."/>
            <person name="Pan X."/>
            <person name="Warren A."/>
            <person name="Jiang C."/>
            <person name="Yuan D."/>
            <person name="Miao W."/>
        </authorList>
    </citation>
    <scope>NUCLEOTIDE SEQUENCE [LARGE SCALE GENOMIC DNA]</scope>
    <source>
        <strain evidence="4">36N120E</strain>
    </source>
</reference>
<keyword evidence="5" id="KW-1185">Reference proteome</keyword>
<dbReference type="InParanoid" id="A0A0V0R5F3"/>
<dbReference type="CDD" id="cd07521">
    <property type="entry name" value="HAD_FCP1-like"/>
    <property type="match status" value="1"/>
</dbReference>
<comment type="subcellular location">
    <subcellularLocation>
        <location evidence="1">Mitochondrion inner membrane</location>
        <topology evidence="1">Single-pass membrane protein</topology>
    </subcellularLocation>
</comment>
<feature type="compositionally biased region" description="Polar residues" evidence="2">
    <location>
        <begin position="134"/>
        <end position="146"/>
    </location>
</feature>
<evidence type="ECO:0000256" key="2">
    <source>
        <dbReference type="SAM" id="MobiDB-lite"/>
    </source>
</evidence>
<dbReference type="InterPro" id="IPR050365">
    <property type="entry name" value="TIM50"/>
</dbReference>
<dbReference type="PROSITE" id="PS50969">
    <property type="entry name" value="FCP1"/>
    <property type="match status" value="1"/>
</dbReference>
<feature type="region of interest" description="Disordered" evidence="2">
    <location>
        <begin position="381"/>
        <end position="402"/>
    </location>
</feature>
<evidence type="ECO:0000313" key="4">
    <source>
        <dbReference type="EMBL" id="KRX09729.1"/>
    </source>
</evidence>
<dbReference type="PANTHER" id="PTHR12210">
    <property type="entry name" value="DULLARD PROTEIN PHOSPHATASE"/>
    <property type="match status" value="1"/>
</dbReference>
<feature type="compositionally biased region" description="Low complexity" evidence="2">
    <location>
        <begin position="381"/>
        <end position="396"/>
    </location>
</feature>
<dbReference type="AlphaFoldDB" id="A0A0V0R5F3"/>
<accession>A0A0V0R5F3</accession>
<feature type="domain" description="FCP1 homology" evidence="3">
    <location>
        <begin position="209"/>
        <end position="365"/>
    </location>
</feature>
<dbReference type="InterPro" id="IPR023214">
    <property type="entry name" value="HAD_sf"/>
</dbReference>
<feature type="compositionally biased region" description="Low complexity" evidence="2">
    <location>
        <begin position="118"/>
        <end position="133"/>
    </location>
</feature>
<dbReference type="SUPFAM" id="SSF56784">
    <property type="entry name" value="HAD-like"/>
    <property type="match status" value="1"/>
</dbReference>
<organism evidence="4 5">
    <name type="scientific">Pseudocohnilembus persalinus</name>
    <name type="common">Ciliate</name>
    <dbReference type="NCBI Taxonomy" id="266149"/>
    <lineage>
        <taxon>Eukaryota</taxon>
        <taxon>Sar</taxon>
        <taxon>Alveolata</taxon>
        <taxon>Ciliophora</taxon>
        <taxon>Intramacronucleata</taxon>
        <taxon>Oligohymenophorea</taxon>
        <taxon>Scuticociliatia</taxon>
        <taxon>Philasterida</taxon>
        <taxon>Pseudocohnilembidae</taxon>
        <taxon>Pseudocohnilembus</taxon>
    </lineage>
</organism>
<keyword evidence="1" id="KW-0653">Protein transport</keyword>
<proteinExistence type="inferred from homology"/>
<evidence type="ECO:0000313" key="5">
    <source>
        <dbReference type="Proteomes" id="UP000054937"/>
    </source>
</evidence>
<feature type="region of interest" description="Disordered" evidence="2">
    <location>
        <begin position="118"/>
        <end position="146"/>
    </location>
</feature>
<dbReference type="GO" id="GO:0015031">
    <property type="term" value="P:protein transport"/>
    <property type="evidence" value="ECO:0007669"/>
    <property type="project" value="UniProtKB-KW"/>
</dbReference>
<evidence type="ECO:0000256" key="1">
    <source>
        <dbReference type="RuleBase" id="RU365079"/>
    </source>
</evidence>
<dbReference type="Proteomes" id="UP000054937">
    <property type="component" value="Unassembled WGS sequence"/>
</dbReference>
<dbReference type="InterPro" id="IPR036412">
    <property type="entry name" value="HAD-like_sf"/>
</dbReference>